<dbReference type="EMBL" id="JAUSVY010000004">
    <property type="protein sequence ID" value="MDQ0505454.1"/>
    <property type="molecule type" value="Genomic_DNA"/>
</dbReference>
<dbReference type="RefSeq" id="WP_237344080.1">
    <property type="nucleotide sequence ID" value="NZ_JABWGX010000002.1"/>
</dbReference>
<organism evidence="1 2">
    <name type="scientific">Xanthobacter agilis</name>
    <dbReference type="NCBI Taxonomy" id="47492"/>
    <lineage>
        <taxon>Bacteria</taxon>
        <taxon>Pseudomonadati</taxon>
        <taxon>Pseudomonadota</taxon>
        <taxon>Alphaproteobacteria</taxon>
        <taxon>Hyphomicrobiales</taxon>
        <taxon>Xanthobacteraceae</taxon>
        <taxon>Xanthobacter</taxon>
    </lineage>
</organism>
<accession>A0ABU0LEB5</accession>
<reference evidence="1 2" key="1">
    <citation type="submission" date="2023-07" db="EMBL/GenBank/DDBJ databases">
        <title>Genomic Encyclopedia of Type Strains, Phase IV (KMG-IV): sequencing the most valuable type-strain genomes for metagenomic binning, comparative biology and taxonomic classification.</title>
        <authorList>
            <person name="Goeker M."/>
        </authorList>
    </citation>
    <scope>NUCLEOTIDE SEQUENCE [LARGE SCALE GENOMIC DNA]</scope>
    <source>
        <strain evidence="1 2">DSM 3770</strain>
    </source>
</reference>
<protein>
    <recommendedName>
        <fullName evidence="3">DUF2849 domain-containing protein</fullName>
    </recommendedName>
</protein>
<dbReference type="Pfam" id="PF11011">
    <property type="entry name" value="DUF2849"/>
    <property type="match status" value="1"/>
</dbReference>
<comment type="caution">
    <text evidence="1">The sequence shown here is derived from an EMBL/GenBank/DDBJ whole genome shotgun (WGS) entry which is preliminary data.</text>
</comment>
<evidence type="ECO:0008006" key="3">
    <source>
        <dbReference type="Google" id="ProtNLM"/>
    </source>
</evidence>
<gene>
    <name evidence="1" type="ORF">QOZ94_002250</name>
</gene>
<dbReference type="InterPro" id="IPR021270">
    <property type="entry name" value="DUF2849"/>
</dbReference>
<dbReference type="Proteomes" id="UP001241747">
    <property type="component" value="Unassembled WGS sequence"/>
</dbReference>
<proteinExistence type="predicted"/>
<evidence type="ECO:0000313" key="1">
    <source>
        <dbReference type="EMBL" id="MDQ0505454.1"/>
    </source>
</evidence>
<name>A0ABU0LEB5_XANAG</name>
<sequence length="102" mass="10534">MTSPLQRKLKISGPTAITANRLADGVVVWLTSGGAWSMAIAEAAIATTGEEVQRLLTLAHGDENTAVGAYAARVEVTAEGRAAPANLRERIRVNGPTIAPAA</sequence>
<keyword evidence="2" id="KW-1185">Reference proteome</keyword>
<evidence type="ECO:0000313" key="2">
    <source>
        <dbReference type="Proteomes" id="UP001241747"/>
    </source>
</evidence>